<dbReference type="GO" id="GO:0046872">
    <property type="term" value="F:metal ion binding"/>
    <property type="evidence" value="ECO:0007669"/>
    <property type="project" value="UniProtKB-KW"/>
</dbReference>
<evidence type="ECO:0000313" key="3">
    <source>
        <dbReference type="EMBL" id="EHL06329.1"/>
    </source>
</evidence>
<dbReference type="EMBL" id="AFZX01000076">
    <property type="protein sequence ID" value="EHL06329.1"/>
    <property type="molecule type" value="Genomic_DNA"/>
</dbReference>
<name>G9XPW0_DESHA</name>
<accession>G9XPW0</accession>
<dbReference type="Gene3D" id="3.30.70.100">
    <property type="match status" value="1"/>
</dbReference>
<sequence>MIKHCYALLLQDGGINKGRLRTMNQTLKITGMTCNHCKAHVEKALLKVGGVQQVDVNLEKGEAVVAGSAGREELIKAVEDAGYNAE</sequence>
<comment type="caution">
    <text evidence="3">The sequence shown here is derived from an EMBL/GenBank/DDBJ whole genome shotgun (WGS) entry which is preliminary data.</text>
</comment>
<dbReference type="AlphaFoldDB" id="G9XPW0"/>
<feature type="domain" description="HMA" evidence="2">
    <location>
        <begin position="23"/>
        <end position="86"/>
    </location>
</feature>
<protein>
    <submittedName>
        <fullName evidence="3">Heavy metal-associated domain protein</fullName>
    </submittedName>
</protein>
<dbReference type="HOGENOM" id="CLU_134973_10_1_9"/>
<dbReference type="CDD" id="cd00371">
    <property type="entry name" value="HMA"/>
    <property type="match status" value="1"/>
</dbReference>
<dbReference type="FunFam" id="3.30.70.100:FF:000001">
    <property type="entry name" value="ATPase copper transporting beta"/>
    <property type="match status" value="1"/>
</dbReference>
<reference evidence="3 4" key="1">
    <citation type="submission" date="2011-08" db="EMBL/GenBank/DDBJ databases">
        <authorList>
            <person name="Weinstock G."/>
            <person name="Sodergren E."/>
            <person name="Clifton S."/>
            <person name="Fulton L."/>
            <person name="Fulton B."/>
            <person name="Courtney L."/>
            <person name="Fronick C."/>
            <person name="Harrison M."/>
            <person name="Strong C."/>
            <person name="Farmer C."/>
            <person name="Delahaunty K."/>
            <person name="Markovic C."/>
            <person name="Hall O."/>
            <person name="Minx P."/>
            <person name="Tomlinson C."/>
            <person name="Mitreva M."/>
            <person name="Hou S."/>
            <person name="Chen J."/>
            <person name="Wollam A."/>
            <person name="Pepin K.H."/>
            <person name="Johnson M."/>
            <person name="Bhonagiri V."/>
            <person name="Zhang X."/>
            <person name="Suruliraj S."/>
            <person name="Warren W."/>
            <person name="Chinwalla A."/>
            <person name="Mardis E.R."/>
            <person name="Wilson R.K."/>
        </authorList>
    </citation>
    <scope>NUCLEOTIDE SEQUENCE [LARGE SCALE GENOMIC DNA]</scope>
    <source>
        <strain evidence="3 4">DP7</strain>
    </source>
</reference>
<dbReference type="PRINTS" id="PR00946">
    <property type="entry name" value="HGSCAVENGER"/>
</dbReference>
<dbReference type="InterPro" id="IPR006121">
    <property type="entry name" value="HMA_dom"/>
</dbReference>
<dbReference type="InterPro" id="IPR017969">
    <property type="entry name" value="Heavy-metal-associated_CS"/>
</dbReference>
<dbReference type="InterPro" id="IPR036163">
    <property type="entry name" value="HMA_dom_sf"/>
</dbReference>
<dbReference type="Pfam" id="PF00403">
    <property type="entry name" value="HMA"/>
    <property type="match status" value="1"/>
</dbReference>
<dbReference type="PROSITE" id="PS50846">
    <property type="entry name" value="HMA_2"/>
    <property type="match status" value="1"/>
</dbReference>
<dbReference type="Proteomes" id="UP000004416">
    <property type="component" value="Unassembled WGS sequence"/>
</dbReference>
<gene>
    <name evidence="3" type="ORF">HMPREF0322_03006</name>
</gene>
<evidence type="ECO:0000313" key="4">
    <source>
        <dbReference type="Proteomes" id="UP000004416"/>
    </source>
</evidence>
<dbReference type="InterPro" id="IPR001802">
    <property type="entry name" value="MerP/CopZ"/>
</dbReference>
<evidence type="ECO:0000256" key="1">
    <source>
        <dbReference type="ARBA" id="ARBA00022723"/>
    </source>
</evidence>
<dbReference type="SUPFAM" id="SSF55008">
    <property type="entry name" value="HMA, heavy metal-associated domain"/>
    <property type="match status" value="1"/>
</dbReference>
<keyword evidence="1" id="KW-0479">Metal-binding</keyword>
<evidence type="ECO:0000259" key="2">
    <source>
        <dbReference type="PROSITE" id="PS50846"/>
    </source>
</evidence>
<dbReference type="PROSITE" id="PS01047">
    <property type="entry name" value="HMA_1"/>
    <property type="match status" value="1"/>
</dbReference>
<dbReference type="PATRIC" id="fig|537010.4.peg.2817"/>
<organism evidence="3 4">
    <name type="scientific">Desulfitobacterium hafniense DP7</name>
    <dbReference type="NCBI Taxonomy" id="537010"/>
    <lineage>
        <taxon>Bacteria</taxon>
        <taxon>Bacillati</taxon>
        <taxon>Bacillota</taxon>
        <taxon>Clostridia</taxon>
        <taxon>Eubacteriales</taxon>
        <taxon>Desulfitobacteriaceae</taxon>
        <taxon>Desulfitobacterium</taxon>
    </lineage>
</organism>
<proteinExistence type="predicted"/>